<organism evidence="2 3">
    <name type="scientific">Rhododendron griersonianum</name>
    <dbReference type="NCBI Taxonomy" id="479676"/>
    <lineage>
        <taxon>Eukaryota</taxon>
        <taxon>Viridiplantae</taxon>
        <taxon>Streptophyta</taxon>
        <taxon>Embryophyta</taxon>
        <taxon>Tracheophyta</taxon>
        <taxon>Spermatophyta</taxon>
        <taxon>Magnoliopsida</taxon>
        <taxon>eudicotyledons</taxon>
        <taxon>Gunneridae</taxon>
        <taxon>Pentapetalae</taxon>
        <taxon>asterids</taxon>
        <taxon>Ericales</taxon>
        <taxon>Ericaceae</taxon>
        <taxon>Ericoideae</taxon>
        <taxon>Rhodoreae</taxon>
        <taxon>Rhododendron</taxon>
    </lineage>
</organism>
<evidence type="ECO:0000313" key="3">
    <source>
        <dbReference type="Proteomes" id="UP000823749"/>
    </source>
</evidence>
<protein>
    <recommendedName>
        <fullName evidence="1">F-box associated beta-propeller type 1 domain-containing protein</fullName>
    </recommendedName>
</protein>
<evidence type="ECO:0000259" key="1">
    <source>
        <dbReference type="Pfam" id="PF07734"/>
    </source>
</evidence>
<feature type="domain" description="F-box associated beta-propeller type 1" evidence="1">
    <location>
        <begin position="1"/>
        <end position="191"/>
    </location>
</feature>
<dbReference type="NCBIfam" id="TIGR01640">
    <property type="entry name" value="F_box_assoc_1"/>
    <property type="match status" value="1"/>
</dbReference>
<dbReference type="AlphaFoldDB" id="A0AAV6IRA5"/>
<dbReference type="InterPro" id="IPR006527">
    <property type="entry name" value="F-box-assoc_dom_typ1"/>
</dbReference>
<accession>A0AAV6IRA5</accession>
<name>A0AAV6IRA5_9ERIC</name>
<dbReference type="InterPro" id="IPR017451">
    <property type="entry name" value="F-box-assoc_interact_dom"/>
</dbReference>
<dbReference type="PANTHER" id="PTHR31672:SF13">
    <property type="entry name" value="F-BOX PROTEIN CPR30-LIKE"/>
    <property type="match status" value="1"/>
</dbReference>
<dbReference type="Proteomes" id="UP000823749">
    <property type="component" value="Chromosome 9"/>
</dbReference>
<comment type="caution">
    <text evidence="2">The sequence shown here is derived from an EMBL/GenBank/DDBJ whole genome shotgun (WGS) entry which is preliminary data.</text>
</comment>
<dbReference type="EMBL" id="JACTNZ010000009">
    <property type="protein sequence ID" value="KAG5531261.1"/>
    <property type="molecule type" value="Genomic_DNA"/>
</dbReference>
<dbReference type="InterPro" id="IPR050796">
    <property type="entry name" value="SCF_F-box_component"/>
</dbReference>
<sequence>MCSCDGLILLSVDERCFSGTKSGKSFVLWNPSNRSHKRISCPYQLPFVSQNGICYDSTDDDYKVFILSTKKYESCVVIYSLRNDSWNMFIDSRYDTHVVGRQAVVNRAVHWVMYSNELESGVIVYFDLVEEKFKEVPPPSSWKLKAMKLIELGGHLCVYCDIGVKKIEVYAIKEYGKKESWARLFVIPCAIERKILVEPLCLTKKGQVLISVGENGIGIYDPKYRTFLLYDSVRGRMAIPYVKTLVSLNGGV</sequence>
<evidence type="ECO:0000313" key="2">
    <source>
        <dbReference type="EMBL" id="KAG5531261.1"/>
    </source>
</evidence>
<reference evidence="2" key="1">
    <citation type="submission" date="2020-08" db="EMBL/GenBank/DDBJ databases">
        <title>Plant Genome Project.</title>
        <authorList>
            <person name="Zhang R.-G."/>
        </authorList>
    </citation>
    <scope>NUCLEOTIDE SEQUENCE</scope>
    <source>
        <strain evidence="2">WSP0</strain>
        <tissue evidence="2">Leaf</tissue>
    </source>
</reference>
<keyword evidence="3" id="KW-1185">Reference proteome</keyword>
<gene>
    <name evidence="2" type="ORF">RHGRI_026016</name>
</gene>
<dbReference type="PANTHER" id="PTHR31672">
    <property type="entry name" value="BNACNNG10540D PROTEIN"/>
    <property type="match status" value="1"/>
</dbReference>
<proteinExistence type="predicted"/>
<dbReference type="Pfam" id="PF07734">
    <property type="entry name" value="FBA_1"/>
    <property type="match status" value="1"/>
</dbReference>